<dbReference type="RefSeq" id="WP_148133278.1">
    <property type="nucleotide sequence ID" value="NZ_CP017634.1"/>
</dbReference>
<accession>A0A3G1KNU2</accession>
<dbReference type="FunFam" id="3.90.850.10:FF:000002">
    <property type="entry name" value="2-hydroxyhepta-2,4-diene-1,7-dioate isomerase"/>
    <property type="match status" value="1"/>
</dbReference>
<organism evidence="5 6">
    <name type="scientific">Formimonas warabiya</name>
    <dbReference type="NCBI Taxonomy" id="1761012"/>
    <lineage>
        <taxon>Bacteria</taxon>
        <taxon>Bacillati</taxon>
        <taxon>Bacillota</taxon>
        <taxon>Clostridia</taxon>
        <taxon>Eubacteriales</taxon>
        <taxon>Peptococcaceae</taxon>
        <taxon>Candidatus Formimonas</taxon>
    </lineage>
</organism>
<dbReference type="GO" id="GO:0019752">
    <property type="term" value="P:carboxylic acid metabolic process"/>
    <property type="evidence" value="ECO:0007669"/>
    <property type="project" value="UniProtKB-ARBA"/>
</dbReference>
<evidence type="ECO:0000259" key="4">
    <source>
        <dbReference type="Pfam" id="PF10370"/>
    </source>
</evidence>
<dbReference type="SUPFAM" id="SSF56529">
    <property type="entry name" value="FAH"/>
    <property type="match status" value="1"/>
</dbReference>
<dbReference type="GO" id="GO:0018773">
    <property type="term" value="F:acetylpyruvate hydrolase activity"/>
    <property type="evidence" value="ECO:0007669"/>
    <property type="project" value="TreeGrafter"/>
</dbReference>
<dbReference type="Pfam" id="PF10370">
    <property type="entry name" value="Rv2993c-like_N"/>
    <property type="match status" value="1"/>
</dbReference>
<dbReference type="InterPro" id="IPR036663">
    <property type="entry name" value="Fumarylacetoacetase_C_sf"/>
</dbReference>
<evidence type="ECO:0000313" key="6">
    <source>
        <dbReference type="Proteomes" id="UP000323521"/>
    </source>
</evidence>
<dbReference type="InterPro" id="IPR011234">
    <property type="entry name" value="Fumarylacetoacetase-like_C"/>
</dbReference>
<feature type="domain" description="Fumarylacetoacetase-like C-terminal" evidence="3">
    <location>
        <begin position="55"/>
        <end position="250"/>
    </location>
</feature>
<keyword evidence="2" id="KW-0479">Metal-binding</keyword>
<evidence type="ECO:0000256" key="2">
    <source>
        <dbReference type="ARBA" id="ARBA00022723"/>
    </source>
</evidence>
<dbReference type="KEGG" id="fwa:DCMF_04255"/>
<reference evidence="5 6" key="1">
    <citation type="submission" date="2016-10" db="EMBL/GenBank/DDBJ databases">
        <title>Complete Genome Sequence of Peptococcaceae strain DCMF.</title>
        <authorList>
            <person name="Edwards R.J."/>
            <person name="Holland S.I."/>
            <person name="Deshpande N.P."/>
            <person name="Wong Y.K."/>
            <person name="Ertan H."/>
            <person name="Manefield M."/>
            <person name="Russell T.L."/>
            <person name="Lee M.J."/>
        </authorList>
    </citation>
    <scope>NUCLEOTIDE SEQUENCE [LARGE SCALE GENOMIC DNA]</scope>
    <source>
        <strain evidence="5 6">DCMF</strain>
    </source>
</reference>
<comment type="similarity">
    <text evidence="1">Belongs to the FAH family.</text>
</comment>
<evidence type="ECO:0000256" key="1">
    <source>
        <dbReference type="ARBA" id="ARBA00010211"/>
    </source>
</evidence>
<dbReference type="PANTHER" id="PTHR11820">
    <property type="entry name" value="ACYLPYRUVASE"/>
    <property type="match status" value="1"/>
</dbReference>
<name>A0A3G1KNU2_FORW1</name>
<feature type="domain" description="Rv2993c-like N-terminal" evidence="4">
    <location>
        <begin position="1"/>
        <end position="50"/>
    </location>
</feature>
<dbReference type="PANTHER" id="PTHR11820:SF7">
    <property type="entry name" value="ACYLPYRUVASE FAHD1, MITOCHONDRIAL"/>
    <property type="match status" value="1"/>
</dbReference>
<dbReference type="Pfam" id="PF01557">
    <property type="entry name" value="FAA_hydrolase"/>
    <property type="match status" value="1"/>
</dbReference>
<sequence length="258" mass="28753">MKFVRFEVENKWSYGILKNDIVHPVQGSIYHDFTESEAAYRLDEVKLLAPCEPSKILCVGLNYSDHAAEVGLTIPKWPVIFMKPPTTVIGPEENIIYPSSFVKRLDFEAELAVVIKKKARYVAEDKALEFVLGYTCGNDITARNLQPKEGQWTVSKSFDTFMPLGPVIVSDLGWDNLDIQCIHNGMVKQSSNTRNLIWGVPFLVSYLSQVMTLLPGDVIITGTPSGISSMEPGDRVSVSITGIGELRNTVAKQKERTQ</sequence>
<gene>
    <name evidence="5" type="ORF">DCMF_04255</name>
</gene>
<evidence type="ECO:0008006" key="7">
    <source>
        <dbReference type="Google" id="ProtNLM"/>
    </source>
</evidence>
<proteinExistence type="inferred from homology"/>
<dbReference type="EMBL" id="CP017634">
    <property type="protein sequence ID" value="ATW24096.1"/>
    <property type="molecule type" value="Genomic_DNA"/>
</dbReference>
<dbReference type="OrthoDB" id="9805307at2"/>
<dbReference type="Proteomes" id="UP000323521">
    <property type="component" value="Chromosome"/>
</dbReference>
<evidence type="ECO:0000313" key="5">
    <source>
        <dbReference type="EMBL" id="ATW24096.1"/>
    </source>
</evidence>
<dbReference type="GO" id="GO:0046872">
    <property type="term" value="F:metal ion binding"/>
    <property type="evidence" value="ECO:0007669"/>
    <property type="project" value="UniProtKB-KW"/>
</dbReference>
<dbReference type="InterPro" id="IPR018833">
    <property type="entry name" value="Rv2993c-like_N"/>
</dbReference>
<protein>
    <recommendedName>
        <fullName evidence="7">Fumarylacetoacetate hydrolase family protein</fullName>
    </recommendedName>
</protein>
<keyword evidence="6" id="KW-1185">Reference proteome</keyword>
<evidence type="ECO:0000259" key="3">
    <source>
        <dbReference type="Pfam" id="PF01557"/>
    </source>
</evidence>
<dbReference type="GO" id="GO:0016853">
    <property type="term" value="F:isomerase activity"/>
    <property type="evidence" value="ECO:0007669"/>
    <property type="project" value="UniProtKB-ARBA"/>
</dbReference>
<dbReference type="Gene3D" id="3.90.850.10">
    <property type="entry name" value="Fumarylacetoacetase-like, C-terminal domain"/>
    <property type="match status" value="1"/>
</dbReference>
<dbReference type="AlphaFoldDB" id="A0A3G1KNU2"/>